<feature type="region of interest" description="Disordered" evidence="6">
    <location>
        <begin position="392"/>
        <end position="470"/>
    </location>
</feature>
<feature type="domain" description="REKLES" evidence="8">
    <location>
        <begin position="483"/>
        <end position="573"/>
    </location>
</feature>
<dbReference type="GO" id="GO:0005634">
    <property type="term" value="C:nucleus"/>
    <property type="evidence" value="ECO:0007669"/>
    <property type="project" value="UniProtKB-SubCell"/>
</dbReference>
<dbReference type="PANTHER" id="PTHR15348:SF0">
    <property type="entry name" value="PROTEIN DEAD RINGER"/>
    <property type="match status" value="1"/>
</dbReference>
<organism evidence="9">
    <name type="scientific">Paracentrotus lividus</name>
    <name type="common">Common sea urchin</name>
    <dbReference type="NCBI Taxonomy" id="7656"/>
    <lineage>
        <taxon>Eukaryota</taxon>
        <taxon>Metazoa</taxon>
        <taxon>Echinodermata</taxon>
        <taxon>Eleutherozoa</taxon>
        <taxon>Echinozoa</taxon>
        <taxon>Echinoidea</taxon>
        <taxon>Euechinoidea</taxon>
        <taxon>Echinacea</taxon>
        <taxon>Camarodonta</taxon>
        <taxon>Echinidea</taxon>
        <taxon>Echinidae</taxon>
        <taxon>Paracentrotus</taxon>
    </lineage>
</organism>
<accession>E9L085</accession>
<evidence type="ECO:0000256" key="4">
    <source>
        <dbReference type="ARBA" id="ARBA00023163"/>
    </source>
</evidence>
<evidence type="ECO:0000256" key="1">
    <source>
        <dbReference type="ARBA" id="ARBA00004123"/>
    </source>
</evidence>
<dbReference type="InterPro" id="IPR001606">
    <property type="entry name" value="ARID_dom"/>
</dbReference>
<dbReference type="GO" id="GO:0006357">
    <property type="term" value="P:regulation of transcription by RNA polymerase II"/>
    <property type="evidence" value="ECO:0007669"/>
    <property type="project" value="InterPro"/>
</dbReference>
<comment type="subcellular location">
    <subcellularLocation>
        <location evidence="1">Nucleus</location>
    </subcellularLocation>
</comment>
<feature type="compositionally biased region" description="Acidic residues" evidence="6">
    <location>
        <begin position="134"/>
        <end position="147"/>
    </location>
</feature>
<dbReference type="CDD" id="cd16881">
    <property type="entry name" value="ARID_Dri-like"/>
    <property type="match status" value="1"/>
</dbReference>
<evidence type="ECO:0000313" key="9">
    <source>
        <dbReference type="EMBL" id="ADW95351.1"/>
    </source>
</evidence>
<feature type="region of interest" description="Disordered" evidence="6">
    <location>
        <begin position="37"/>
        <end position="83"/>
    </location>
</feature>
<evidence type="ECO:0000259" key="7">
    <source>
        <dbReference type="PROSITE" id="PS51011"/>
    </source>
</evidence>
<evidence type="ECO:0000256" key="5">
    <source>
        <dbReference type="ARBA" id="ARBA00023242"/>
    </source>
</evidence>
<keyword evidence="2" id="KW-0805">Transcription regulation</keyword>
<protein>
    <submittedName>
        <fullName evidence="9">Deadringer</fullName>
    </submittedName>
</protein>
<dbReference type="PANTHER" id="PTHR15348">
    <property type="entry name" value="AT-RICH INTERACTIVE DOMAIN-CONTAINING PROTEIN ARID DOMAIN- CONTAINING PROTEIN DEAD RINGER PROTEIN B-CELL REGULATOR OF IGH TRANSCRIPTION BRIGHT"/>
    <property type="match status" value="1"/>
</dbReference>
<feature type="domain" description="ARID" evidence="7">
    <location>
        <begin position="296"/>
        <end position="388"/>
    </location>
</feature>
<reference evidence="9" key="1">
    <citation type="journal article" date="2010" name="PLoS Genet.">
        <title>Ancestral regulatory circuits governing ectoderm patterning downstream of Nodal and BMP2/4 revealed by gene regulatory network analysis in an echinoderm.</title>
        <authorList>
            <person name="Saudemont A."/>
            <person name="Haillot E."/>
            <person name="Mekpoh F."/>
            <person name="Bessodes N."/>
            <person name="Quirin M."/>
            <person name="Lapraz F."/>
            <person name="Duboc V."/>
            <person name="Rottinger E."/>
            <person name="Range R."/>
            <person name="Oisel A."/>
            <person name="Besnardeau L."/>
            <person name="Wincker P."/>
            <person name="Lepage T."/>
        </authorList>
    </citation>
    <scope>NUCLEOTIDE SEQUENCE</scope>
</reference>
<feature type="compositionally biased region" description="Basic and acidic residues" evidence="6">
    <location>
        <begin position="148"/>
        <end position="172"/>
    </location>
</feature>
<proteinExistence type="evidence at transcript level"/>
<dbReference type="FunFam" id="1.10.150.60:FF:000007">
    <property type="entry name" value="AT-rich interactive domain-containing protein 3C"/>
    <property type="match status" value="1"/>
</dbReference>
<evidence type="ECO:0000256" key="2">
    <source>
        <dbReference type="ARBA" id="ARBA00023015"/>
    </source>
</evidence>
<dbReference type="InterPro" id="IPR036431">
    <property type="entry name" value="ARID_dom_sf"/>
</dbReference>
<evidence type="ECO:0000259" key="8">
    <source>
        <dbReference type="PROSITE" id="PS51486"/>
    </source>
</evidence>
<dbReference type="Pfam" id="PF01388">
    <property type="entry name" value="ARID"/>
    <property type="match status" value="1"/>
</dbReference>
<keyword evidence="4" id="KW-0804">Transcription</keyword>
<feature type="compositionally biased region" description="Basic residues" evidence="6">
    <location>
        <begin position="410"/>
        <end position="419"/>
    </location>
</feature>
<feature type="compositionally biased region" description="Basic and acidic residues" evidence="6">
    <location>
        <begin position="40"/>
        <end position="83"/>
    </location>
</feature>
<dbReference type="SMART" id="SM01014">
    <property type="entry name" value="ARID"/>
    <property type="match status" value="1"/>
</dbReference>
<dbReference type="PROSITE" id="PS51486">
    <property type="entry name" value="REKLES"/>
    <property type="match status" value="1"/>
</dbReference>
<dbReference type="Gene3D" id="1.10.150.60">
    <property type="entry name" value="ARID DNA-binding domain"/>
    <property type="match status" value="1"/>
</dbReference>
<feature type="compositionally biased region" description="Basic and acidic residues" evidence="6">
    <location>
        <begin position="123"/>
        <end position="133"/>
    </location>
</feature>
<evidence type="ECO:0000256" key="6">
    <source>
        <dbReference type="SAM" id="MobiDB-lite"/>
    </source>
</evidence>
<dbReference type="AlphaFoldDB" id="E9L085"/>
<sequence>MESLVTASTKHLSPRHLAMYEMSRREILEKYIHQNGQDEAEYHERVRRMSVDTASDHDEERIKEERGAMENEEMERRRVMEEQRRIIEEQRRIVEEQRQRMVEEQRRQLMEEEDEERRLLLEEQRRRMMRPDHDEEEEEEEHRDDDDGGHSGEEEMREDELSGRRDTSHAHIDLNMMRANSHFKEMIDKNRRFVSARPEDTISHSPPLTNGSVHDNDHDPYLSHRAGHGGSPDLPHSYMKAAHPLIKKEDAKTEMDVGLKDDLKIGGGLDDRDGEKPQTEWSFEEQFEQLYELSSESKRKEFLDDLFSFMQKRGTPVNRIPIMAKQVLDLYELYNLVVAKGGLVEVINKKQWREITKGLNLPASITSAAFTLRTQYMKYLYPYECEKKSLSSPSELQSAIDGNRREGRRPSYHSPHMHPRGPTLAYHHGLDLHTPSGSPPPTMIPHPSRIPTLPTRLSPSTSPIEDDHPAPLTLPRQGALSHAAMLAELAERGSIPPPAKRSLLAEEHHQRLLQLQQQHLLMPTAHMKVSSVRAHPENGMPLFEMRGDNSLVMSIELNNVLYQGVLYPRGVPGHPLIGIPVPRSSASPK</sequence>
<evidence type="ECO:0000256" key="3">
    <source>
        <dbReference type="ARBA" id="ARBA00023125"/>
    </source>
</evidence>
<name>E9L085_PARLI</name>
<keyword evidence="3" id="KW-0238">DNA-binding</keyword>
<dbReference type="SUPFAM" id="SSF46774">
    <property type="entry name" value="ARID-like"/>
    <property type="match status" value="1"/>
</dbReference>
<keyword evidence="5" id="KW-0539">Nucleus</keyword>
<dbReference type="InterPro" id="IPR045147">
    <property type="entry name" value="ARI3A/B/C"/>
</dbReference>
<dbReference type="PROSITE" id="PS51011">
    <property type="entry name" value="ARID"/>
    <property type="match status" value="1"/>
</dbReference>
<feature type="region of interest" description="Disordered" evidence="6">
    <location>
        <begin position="123"/>
        <end position="173"/>
    </location>
</feature>
<dbReference type="InterPro" id="IPR023334">
    <property type="entry name" value="REKLES_domain"/>
</dbReference>
<dbReference type="SMART" id="SM00501">
    <property type="entry name" value="BRIGHT"/>
    <property type="match status" value="1"/>
</dbReference>
<dbReference type="GO" id="GO:0003677">
    <property type="term" value="F:DNA binding"/>
    <property type="evidence" value="ECO:0007669"/>
    <property type="project" value="UniProtKB-KW"/>
</dbReference>
<dbReference type="EMBL" id="HM449814">
    <property type="protein sequence ID" value="ADW95351.1"/>
    <property type="molecule type" value="mRNA"/>
</dbReference>